<dbReference type="SUPFAM" id="SSF56371">
    <property type="entry name" value="Ribosome inactivating proteins (RIP)"/>
    <property type="match status" value="1"/>
</dbReference>
<protein>
    <recommendedName>
        <fullName evidence="3">rRNA N-glycosylase</fullName>
        <ecNumber evidence="3">3.2.2.22</ecNumber>
    </recommendedName>
    <alternativeName>
        <fullName evidence="8">rRNA N-glycosidase</fullName>
    </alternativeName>
</protein>
<dbReference type="InterPro" id="IPR017989">
    <property type="entry name" value="Ribosome_inactivat_1/2"/>
</dbReference>
<keyword evidence="4" id="KW-0800">Toxin</keyword>
<dbReference type="Gramene" id="TVT98266">
    <property type="protein sequence ID" value="TVT98266"/>
    <property type="gene ID" value="EJB05_56433"/>
</dbReference>
<comment type="similarity">
    <text evidence="2">Belongs to the ribosome-inactivating protein family. Type 1 RIP subfamily.</text>
</comment>
<dbReference type="InterPro" id="IPR001574">
    <property type="entry name" value="Ribosome_inactivat_prot"/>
</dbReference>
<evidence type="ECO:0000313" key="9">
    <source>
        <dbReference type="EMBL" id="TVT98266.1"/>
    </source>
</evidence>
<comment type="caution">
    <text evidence="9">The sequence shown here is derived from an EMBL/GenBank/DDBJ whole genome shotgun (WGS) entry which is preliminary data.</text>
</comment>
<dbReference type="GO" id="GO:0017148">
    <property type="term" value="P:negative regulation of translation"/>
    <property type="evidence" value="ECO:0007669"/>
    <property type="project" value="UniProtKB-KW"/>
</dbReference>
<dbReference type="GO" id="GO:0090729">
    <property type="term" value="F:toxin activity"/>
    <property type="evidence" value="ECO:0007669"/>
    <property type="project" value="UniProtKB-KW"/>
</dbReference>
<dbReference type="PANTHER" id="PTHR33453:SF9">
    <property type="entry name" value="ALBUMIN B-32"/>
    <property type="match status" value="1"/>
</dbReference>
<dbReference type="Pfam" id="PF00161">
    <property type="entry name" value="RIP"/>
    <property type="match status" value="1"/>
</dbReference>
<evidence type="ECO:0000256" key="1">
    <source>
        <dbReference type="ARBA" id="ARBA00000237"/>
    </source>
</evidence>
<evidence type="ECO:0000256" key="4">
    <source>
        <dbReference type="ARBA" id="ARBA00022656"/>
    </source>
</evidence>
<dbReference type="EC" id="3.2.2.22" evidence="3"/>
<evidence type="ECO:0000256" key="2">
    <source>
        <dbReference type="ARBA" id="ARBA00008544"/>
    </source>
</evidence>
<reference evidence="9 10" key="1">
    <citation type="journal article" date="2019" name="Sci. Rep.">
        <title>A high-quality genome of Eragrostis curvula grass provides insights into Poaceae evolution and supports new strategies to enhance forage quality.</title>
        <authorList>
            <person name="Carballo J."/>
            <person name="Santos B.A.C.M."/>
            <person name="Zappacosta D."/>
            <person name="Garbus I."/>
            <person name="Selva J.P."/>
            <person name="Gallo C.A."/>
            <person name="Diaz A."/>
            <person name="Albertini E."/>
            <person name="Caccamo M."/>
            <person name="Echenique V."/>
        </authorList>
    </citation>
    <scope>NUCLEOTIDE SEQUENCE [LARGE SCALE GENOMIC DNA]</scope>
    <source>
        <strain evidence="10">cv. Victoria</strain>
        <tissue evidence="9">Leaf</tissue>
    </source>
</reference>
<dbReference type="InterPro" id="IPR016138">
    <property type="entry name" value="Ribosome_inactivat_prot_sub1"/>
</dbReference>
<dbReference type="GO" id="GO:0006952">
    <property type="term" value="P:defense response"/>
    <property type="evidence" value="ECO:0007669"/>
    <property type="project" value="UniProtKB-KW"/>
</dbReference>
<dbReference type="AlphaFoldDB" id="A0A5J9SHI1"/>
<organism evidence="9 10">
    <name type="scientific">Eragrostis curvula</name>
    <name type="common">weeping love grass</name>
    <dbReference type="NCBI Taxonomy" id="38414"/>
    <lineage>
        <taxon>Eukaryota</taxon>
        <taxon>Viridiplantae</taxon>
        <taxon>Streptophyta</taxon>
        <taxon>Embryophyta</taxon>
        <taxon>Tracheophyta</taxon>
        <taxon>Spermatophyta</taxon>
        <taxon>Magnoliopsida</taxon>
        <taxon>Liliopsida</taxon>
        <taxon>Poales</taxon>
        <taxon>Poaceae</taxon>
        <taxon>PACMAD clade</taxon>
        <taxon>Chloridoideae</taxon>
        <taxon>Eragrostideae</taxon>
        <taxon>Eragrostidinae</taxon>
        <taxon>Eragrostis</taxon>
    </lineage>
</organism>
<evidence type="ECO:0000256" key="3">
    <source>
        <dbReference type="ARBA" id="ARBA00012001"/>
    </source>
</evidence>
<dbReference type="EMBL" id="RWGY01000884">
    <property type="protein sequence ID" value="TVT98266.1"/>
    <property type="molecule type" value="Genomic_DNA"/>
</dbReference>
<dbReference type="Gene3D" id="3.40.420.10">
    <property type="entry name" value="Ricin (A subunit), domain 1"/>
    <property type="match status" value="1"/>
</dbReference>
<dbReference type="InterPro" id="IPR016139">
    <property type="entry name" value="Ribosome_inactivat_prot_sub2"/>
</dbReference>
<evidence type="ECO:0000256" key="5">
    <source>
        <dbReference type="ARBA" id="ARBA00022801"/>
    </source>
</evidence>
<keyword evidence="6" id="KW-0611">Plant defense</keyword>
<sequence length="294" mass="33523">MAGPTPPEFTHTFSVPKDNYGNFIRLVQQDVIRYCDDRRPGIHQPVLPREEDVPRHWFHVVLRTATSSVTLAIRIDNLYLVGFTTSPPGSTTRTWWEFNNSDGIHFINGSKFLGFGGAYGDIVGHRKELDAVTLGRAEMASAVDFLAENYGGGRAEQRQQGADSYAMPKSKLAKLVIMVCEGVRFHTVYGRVDKEFEHTAANMSKVEGKQVREWEKISRRVREWAANPTAKFPELEEIGIKDKNDAARIVAIIKDEKPRRQKPVYKYRLVRLGKQFKGIWKGMKDIDEMNRAKI</sequence>
<keyword evidence="7" id="KW-0652">Protein synthesis inhibitor</keyword>
<evidence type="ECO:0000256" key="6">
    <source>
        <dbReference type="ARBA" id="ARBA00022821"/>
    </source>
</evidence>
<keyword evidence="10" id="KW-1185">Reference proteome</keyword>
<dbReference type="PANTHER" id="PTHR33453">
    <property type="match status" value="1"/>
</dbReference>
<accession>A0A5J9SHI1</accession>
<dbReference type="GO" id="GO:0030598">
    <property type="term" value="F:rRNA N-glycosylase activity"/>
    <property type="evidence" value="ECO:0007669"/>
    <property type="project" value="UniProtKB-EC"/>
</dbReference>
<feature type="non-terminal residue" evidence="9">
    <location>
        <position position="1"/>
    </location>
</feature>
<evidence type="ECO:0000256" key="8">
    <source>
        <dbReference type="ARBA" id="ARBA00030788"/>
    </source>
</evidence>
<name>A0A5J9SHI1_9POAL</name>
<dbReference type="InterPro" id="IPR036041">
    <property type="entry name" value="Ribosome-inact_prot_sf"/>
</dbReference>
<proteinExistence type="inferred from homology"/>
<keyword evidence="5" id="KW-0378">Hydrolase</keyword>
<dbReference type="OrthoDB" id="675370at2759"/>
<evidence type="ECO:0000313" key="10">
    <source>
        <dbReference type="Proteomes" id="UP000324897"/>
    </source>
</evidence>
<dbReference type="PRINTS" id="PR00396">
    <property type="entry name" value="SHIGARICIN"/>
</dbReference>
<dbReference type="Proteomes" id="UP000324897">
    <property type="component" value="Unassembled WGS sequence"/>
</dbReference>
<dbReference type="Gene3D" id="4.10.470.10">
    <property type="entry name" value="Ricin (A Subunit), domain 2"/>
    <property type="match status" value="1"/>
</dbReference>
<evidence type="ECO:0000256" key="7">
    <source>
        <dbReference type="ARBA" id="ARBA00023193"/>
    </source>
</evidence>
<comment type="catalytic activity">
    <reaction evidence="1">
        <text>Endohydrolysis of the N-glycosidic bond at one specific adenosine on the 28S rRNA.</text>
        <dbReference type="EC" id="3.2.2.22"/>
    </reaction>
</comment>
<gene>
    <name evidence="9" type="ORF">EJB05_56433</name>
</gene>